<protein>
    <submittedName>
        <fullName evidence="2">Uncharacterized protein</fullName>
    </submittedName>
</protein>
<organism evidence="2 3">
    <name type="scientific">Thalictrum thalictroides</name>
    <name type="common">Rue-anemone</name>
    <name type="synonym">Anemone thalictroides</name>
    <dbReference type="NCBI Taxonomy" id="46969"/>
    <lineage>
        <taxon>Eukaryota</taxon>
        <taxon>Viridiplantae</taxon>
        <taxon>Streptophyta</taxon>
        <taxon>Embryophyta</taxon>
        <taxon>Tracheophyta</taxon>
        <taxon>Spermatophyta</taxon>
        <taxon>Magnoliopsida</taxon>
        <taxon>Ranunculales</taxon>
        <taxon>Ranunculaceae</taxon>
        <taxon>Thalictroideae</taxon>
        <taxon>Thalictrum</taxon>
    </lineage>
</organism>
<reference evidence="2 3" key="1">
    <citation type="submission" date="2020-06" db="EMBL/GenBank/DDBJ databases">
        <title>Transcriptomic and genomic resources for Thalictrum thalictroides and T. hernandezii: Facilitating candidate gene discovery in an emerging model plant lineage.</title>
        <authorList>
            <person name="Arias T."/>
            <person name="Riano-Pachon D.M."/>
            <person name="Di Stilio V.S."/>
        </authorList>
    </citation>
    <scope>NUCLEOTIDE SEQUENCE [LARGE SCALE GENOMIC DNA]</scope>
    <source>
        <strain evidence="3">cv. WT478/WT964</strain>
        <tissue evidence="2">Leaves</tissue>
    </source>
</reference>
<evidence type="ECO:0000313" key="2">
    <source>
        <dbReference type="EMBL" id="KAF5190182.1"/>
    </source>
</evidence>
<dbReference type="AlphaFoldDB" id="A0A7J6W0Q8"/>
<dbReference type="Proteomes" id="UP000554482">
    <property type="component" value="Unassembled WGS sequence"/>
</dbReference>
<evidence type="ECO:0000313" key="3">
    <source>
        <dbReference type="Proteomes" id="UP000554482"/>
    </source>
</evidence>
<gene>
    <name evidence="2" type="ORF">FRX31_020231</name>
</gene>
<accession>A0A7J6W0Q8</accession>
<dbReference type="OrthoDB" id="1750145at2759"/>
<sequence>MGCSASRPETLLTSQTIEQPLSSSSPIIMTTTKSKIPNPVSRTSSLPNHLVHHLPLRKGDTHHLVSLTSTTYGSLLLIDSNPKDLPSSSSSSSLLKITHHLIQ</sequence>
<keyword evidence="3" id="KW-1185">Reference proteome</keyword>
<evidence type="ECO:0000256" key="1">
    <source>
        <dbReference type="SAM" id="MobiDB-lite"/>
    </source>
</evidence>
<name>A0A7J6W0Q8_THATH</name>
<comment type="caution">
    <text evidence="2">The sequence shown here is derived from an EMBL/GenBank/DDBJ whole genome shotgun (WGS) entry which is preliminary data.</text>
</comment>
<proteinExistence type="predicted"/>
<dbReference type="EMBL" id="JABWDY010024517">
    <property type="protein sequence ID" value="KAF5190182.1"/>
    <property type="molecule type" value="Genomic_DNA"/>
</dbReference>
<feature type="region of interest" description="Disordered" evidence="1">
    <location>
        <begin position="83"/>
        <end position="103"/>
    </location>
</feature>